<evidence type="ECO:0000256" key="6">
    <source>
        <dbReference type="ARBA" id="ARBA00023065"/>
    </source>
</evidence>
<reference evidence="15 16" key="1">
    <citation type="submission" date="2023-11" db="EMBL/GenBank/DDBJ databases">
        <title>MicrobeMod: A computational toolkit for identifying prokaryotic methylation and restriction-modification with nanopore sequencing.</title>
        <authorList>
            <person name="Crits-Christoph A."/>
            <person name="Kang S.C."/>
            <person name="Lee H."/>
            <person name="Ostrov N."/>
        </authorList>
    </citation>
    <scope>NUCLEOTIDE SEQUENCE [LARGE SCALE GENOMIC DNA]</scope>
    <source>
        <strain evidence="15 16">ATCC 49870</strain>
    </source>
</reference>
<keyword evidence="5 12" id="KW-0732">Signal</keyword>
<evidence type="ECO:0000256" key="11">
    <source>
        <dbReference type="RuleBase" id="RU003357"/>
    </source>
</evidence>
<dbReference type="CDD" id="cd01347">
    <property type="entry name" value="ligand_gated_channel"/>
    <property type="match status" value="1"/>
</dbReference>
<dbReference type="Pfam" id="PF07715">
    <property type="entry name" value="Plug"/>
    <property type="match status" value="1"/>
</dbReference>
<keyword evidence="9 10" id="KW-0998">Cell outer membrane</keyword>
<evidence type="ECO:0000256" key="8">
    <source>
        <dbReference type="ARBA" id="ARBA00023136"/>
    </source>
</evidence>
<comment type="similarity">
    <text evidence="10 11">Belongs to the TonB-dependent receptor family.</text>
</comment>
<dbReference type="Proteomes" id="UP001327459">
    <property type="component" value="Chromosome"/>
</dbReference>
<gene>
    <name evidence="15" type="ORF">SR882_01765</name>
</gene>
<dbReference type="EMBL" id="CP140153">
    <property type="protein sequence ID" value="WQH16650.1"/>
    <property type="molecule type" value="Genomic_DNA"/>
</dbReference>
<feature type="chain" id="PRO_5047392459" evidence="12">
    <location>
        <begin position="31"/>
        <end position="616"/>
    </location>
</feature>
<feature type="domain" description="TonB-dependent receptor plug" evidence="14">
    <location>
        <begin position="53"/>
        <end position="153"/>
    </location>
</feature>
<keyword evidence="7 11" id="KW-0798">TonB box</keyword>
<keyword evidence="4 10" id="KW-0812">Transmembrane</keyword>
<dbReference type="PANTHER" id="PTHR30069:SF53">
    <property type="entry name" value="COLICIN I RECEPTOR-RELATED"/>
    <property type="match status" value="1"/>
</dbReference>
<keyword evidence="8 10" id="KW-0472">Membrane</keyword>
<proteinExistence type="inferred from homology"/>
<accession>A0ABZ0YWU6</accession>
<evidence type="ECO:0000256" key="7">
    <source>
        <dbReference type="ARBA" id="ARBA00023077"/>
    </source>
</evidence>
<comment type="subcellular location">
    <subcellularLocation>
        <location evidence="1 10">Cell outer membrane</location>
        <topology evidence="1 10">Multi-pass membrane protein</topology>
    </subcellularLocation>
</comment>
<evidence type="ECO:0000256" key="1">
    <source>
        <dbReference type="ARBA" id="ARBA00004571"/>
    </source>
</evidence>
<evidence type="ECO:0000256" key="9">
    <source>
        <dbReference type="ARBA" id="ARBA00023237"/>
    </source>
</evidence>
<keyword evidence="15" id="KW-0675">Receptor</keyword>
<dbReference type="PROSITE" id="PS52016">
    <property type="entry name" value="TONB_DEPENDENT_REC_3"/>
    <property type="match status" value="1"/>
</dbReference>
<evidence type="ECO:0000256" key="3">
    <source>
        <dbReference type="ARBA" id="ARBA00022452"/>
    </source>
</evidence>
<keyword evidence="16" id="KW-1185">Reference proteome</keyword>
<dbReference type="PANTHER" id="PTHR30069">
    <property type="entry name" value="TONB-DEPENDENT OUTER MEMBRANE RECEPTOR"/>
    <property type="match status" value="1"/>
</dbReference>
<dbReference type="RefSeq" id="WP_322521639.1">
    <property type="nucleotide sequence ID" value="NZ_CP140153.1"/>
</dbReference>
<dbReference type="Gene3D" id="2.170.130.10">
    <property type="entry name" value="TonB-dependent receptor, plug domain"/>
    <property type="match status" value="1"/>
</dbReference>
<feature type="signal peptide" evidence="12">
    <location>
        <begin position="1"/>
        <end position="30"/>
    </location>
</feature>
<protein>
    <submittedName>
        <fullName evidence="15">TonB-dependent receptor</fullName>
    </submittedName>
</protein>
<dbReference type="SUPFAM" id="SSF56935">
    <property type="entry name" value="Porins"/>
    <property type="match status" value="1"/>
</dbReference>
<keyword evidence="3 10" id="KW-1134">Transmembrane beta strand</keyword>
<evidence type="ECO:0000313" key="16">
    <source>
        <dbReference type="Proteomes" id="UP001327459"/>
    </source>
</evidence>
<evidence type="ECO:0000256" key="2">
    <source>
        <dbReference type="ARBA" id="ARBA00022448"/>
    </source>
</evidence>
<dbReference type="InterPro" id="IPR037066">
    <property type="entry name" value="Plug_dom_sf"/>
</dbReference>
<keyword evidence="6" id="KW-0406">Ion transport</keyword>
<sequence length="616" mass="67173">MTHPDTRRPSSLTAKLAGLACLLTLAPLQANDRLGPINITAAREAPAIAPAMPETVITREEIERSQARSITDLLAGRAGLTVSNEGGPGKLSSVSIWGQSANRTAVFLDGVRIGSVSAGQSYLEHIPLEQIERIEIVRGPRSGQWGADAGGGVIQIFTREGTEDGSHLSGGIGAGSRSQREADAHIGARQGAFDYSLGVAHRETDGFDACENGGPYTPPCYADEPDNDGYQRDSLQLQAGYRFGEGGHVRVHVLAASAEVEYDGPTNNSEIEQRTIGLSASTGRIGFWQLRTRAGRHIDDQDYFRDRHFDSRFDTQRDTLSLANDFFLGPSTTLTLGADQTDDKLSSTTDYVEDARRNRGLFAQINTRLGERLDVQAALRRDFNEQFGTANTGSLDLAYRLDDAWTLTAGHGTSFNVPSFNLLYYPPYCIVPGLCFATANPDLEPERTRTSRAGVTWTRGPWAIEATAFRSSADDLISSPPPSYVPENVSEATIRGAELAAGWTTDKWSARTSLTYLSTESEATGEPLPKQPRWSGRLTVDRQLGAFSLGTTLRGRSGSENDNQGYVVADLRGSYRVAPDWRIEARVDNVFDRDYEVVDGFYQAPRGVFVSLRYGR</sequence>
<dbReference type="Pfam" id="PF00593">
    <property type="entry name" value="TonB_dep_Rec_b-barrel"/>
    <property type="match status" value="1"/>
</dbReference>
<feature type="domain" description="TonB-dependent receptor-like beta-barrel" evidence="13">
    <location>
        <begin position="211"/>
        <end position="590"/>
    </location>
</feature>
<evidence type="ECO:0000259" key="13">
    <source>
        <dbReference type="Pfam" id="PF00593"/>
    </source>
</evidence>
<evidence type="ECO:0000256" key="12">
    <source>
        <dbReference type="SAM" id="SignalP"/>
    </source>
</evidence>
<evidence type="ECO:0000313" key="15">
    <source>
        <dbReference type="EMBL" id="WQH16650.1"/>
    </source>
</evidence>
<organism evidence="15 16">
    <name type="scientific">Guyparkeria halophila</name>
    <dbReference type="NCBI Taxonomy" id="47960"/>
    <lineage>
        <taxon>Bacteria</taxon>
        <taxon>Pseudomonadati</taxon>
        <taxon>Pseudomonadota</taxon>
        <taxon>Gammaproteobacteria</taxon>
        <taxon>Chromatiales</taxon>
        <taxon>Thioalkalibacteraceae</taxon>
        <taxon>Guyparkeria</taxon>
    </lineage>
</organism>
<evidence type="ECO:0000256" key="10">
    <source>
        <dbReference type="PROSITE-ProRule" id="PRU01360"/>
    </source>
</evidence>
<dbReference type="InterPro" id="IPR000531">
    <property type="entry name" value="Beta-barrel_TonB"/>
</dbReference>
<evidence type="ECO:0000256" key="4">
    <source>
        <dbReference type="ARBA" id="ARBA00022692"/>
    </source>
</evidence>
<dbReference type="InterPro" id="IPR039426">
    <property type="entry name" value="TonB-dep_rcpt-like"/>
</dbReference>
<dbReference type="Gene3D" id="2.40.170.20">
    <property type="entry name" value="TonB-dependent receptor, beta-barrel domain"/>
    <property type="match status" value="1"/>
</dbReference>
<evidence type="ECO:0000256" key="5">
    <source>
        <dbReference type="ARBA" id="ARBA00022729"/>
    </source>
</evidence>
<dbReference type="InterPro" id="IPR036942">
    <property type="entry name" value="Beta-barrel_TonB_sf"/>
</dbReference>
<evidence type="ECO:0000259" key="14">
    <source>
        <dbReference type="Pfam" id="PF07715"/>
    </source>
</evidence>
<dbReference type="InterPro" id="IPR012910">
    <property type="entry name" value="Plug_dom"/>
</dbReference>
<name>A0ABZ0YWU6_9GAMM</name>
<keyword evidence="2 10" id="KW-0813">Transport</keyword>